<protein>
    <recommendedName>
        <fullName evidence="9">Ig-like domain-containing protein</fullName>
    </recommendedName>
</protein>
<dbReference type="GO" id="GO:0005886">
    <property type="term" value="C:plasma membrane"/>
    <property type="evidence" value="ECO:0007669"/>
    <property type="project" value="UniProtKB-SubCell"/>
</dbReference>
<accession>A0AA39FKD9</accession>
<keyword evidence="8" id="KW-0393">Immunoglobulin domain</keyword>
<dbReference type="PANTHER" id="PTHR12231">
    <property type="entry name" value="CTX-RELATED TYPE I TRANSMEMBRANE PROTEIN"/>
    <property type="match status" value="1"/>
</dbReference>
<comment type="caution">
    <text evidence="10">The sequence shown here is derived from an EMBL/GenBank/DDBJ whole genome shotgun (WGS) entry which is preliminary data.</text>
</comment>
<comment type="subcellular location">
    <subcellularLocation>
        <location evidence="1">Cell membrane</location>
    </subcellularLocation>
</comment>
<keyword evidence="7" id="KW-0325">Glycoprotein</keyword>
<evidence type="ECO:0000256" key="8">
    <source>
        <dbReference type="ARBA" id="ARBA00023319"/>
    </source>
</evidence>
<evidence type="ECO:0000256" key="5">
    <source>
        <dbReference type="ARBA" id="ARBA00023136"/>
    </source>
</evidence>
<dbReference type="SMART" id="SM00408">
    <property type="entry name" value="IGc2"/>
    <property type="match status" value="2"/>
</dbReference>
<proteinExistence type="predicted"/>
<evidence type="ECO:0000256" key="1">
    <source>
        <dbReference type="ARBA" id="ARBA00004236"/>
    </source>
</evidence>
<sequence>MTATIRSPMPSLPLTPNSFNAAPAFLRPVGNQTAAIGREAVFSCYVRNIGKYKAGGCSSTPGIPMGIYSVSGSNQVMDEGVNCTWRLHIRHLKKSDEGCYMCQINTDPMIAELGCLDILGKSYIPPDIVYGDETSKDLSVSEGENVTLNCQATGTPKPRSYNFQRLEIYNESKLHFYRVDRQQMGVYMCIASNDVPPTVSKRVTLEVNFAPTVQVRSQLLGAPLGTRVQLECSIEAHPNTINFWERNRTEMLLDGPRYEVHEERSGYQVDITLVIKKFTEQDVGTYVCIATNSLGRAEGTSRLYKINLTDDVSIIGAGLAEAARGSRSPPNTRPGSLIFISLGAIPLLIRAVCSR</sequence>
<evidence type="ECO:0000256" key="2">
    <source>
        <dbReference type="ARBA" id="ARBA00022475"/>
    </source>
</evidence>
<dbReference type="SUPFAM" id="SSF48726">
    <property type="entry name" value="Immunoglobulin"/>
    <property type="match status" value="3"/>
</dbReference>
<feature type="domain" description="Ig-like" evidence="9">
    <location>
        <begin position="211"/>
        <end position="307"/>
    </location>
</feature>
<dbReference type="EMBL" id="JAQQBS010000003">
    <property type="protein sequence ID" value="KAK0171224.1"/>
    <property type="molecule type" value="Genomic_DNA"/>
</dbReference>
<name>A0AA39FKD9_9HYME</name>
<keyword evidence="3" id="KW-0732">Signal</keyword>
<reference evidence="10" key="1">
    <citation type="journal article" date="2023" name="bioRxiv">
        <title>Scaffold-level genome assemblies of two parasitoid biocontrol wasps reveal the parthenogenesis mechanism and an associated novel virus.</title>
        <authorList>
            <person name="Inwood S."/>
            <person name="Skelly J."/>
            <person name="Guhlin J."/>
            <person name="Harrop T."/>
            <person name="Goldson S."/>
            <person name="Dearden P."/>
        </authorList>
    </citation>
    <scope>NUCLEOTIDE SEQUENCE</scope>
    <source>
        <strain evidence="10">Irish</strain>
        <tissue evidence="10">Whole body</tissue>
    </source>
</reference>
<dbReference type="InterPro" id="IPR007110">
    <property type="entry name" value="Ig-like_dom"/>
</dbReference>
<dbReference type="InterPro" id="IPR013098">
    <property type="entry name" value="Ig_I-set"/>
</dbReference>
<keyword evidence="5" id="KW-0472">Membrane</keyword>
<dbReference type="SMART" id="SM00409">
    <property type="entry name" value="IG"/>
    <property type="match status" value="3"/>
</dbReference>
<dbReference type="FunFam" id="2.60.40.10:FF:000032">
    <property type="entry name" value="palladin isoform X1"/>
    <property type="match status" value="1"/>
</dbReference>
<keyword evidence="6" id="KW-1015">Disulfide bond</keyword>
<dbReference type="InterPro" id="IPR003599">
    <property type="entry name" value="Ig_sub"/>
</dbReference>
<dbReference type="PANTHER" id="PTHR12231:SF105">
    <property type="entry name" value="LACHESIN-LIKE PROTEIN"/>
    <property type="match status" value="1"/>
</dbReference>
<dbReference type="AlphaFoldDB" id="A0AA39FKD9"/>
<feature type="domain" description="Ig-like" evidence="9">
    <location>
        <begin position="126"/>
        <end position="200"/>
    </location>
</feature>
<keyword evidence="2" id="KW-1003">Cell membrane</keyword>
<gene>
    <name evidence="10" type="ORF">PV328_008975</name>
</gene>
<dbReference type="InterPro" id="IPR003598">
    <property type="entry name" value="Ig_sub2"/>
</dbReference>
<evidence type="ECO:0000259" key="9">
    <source>
        <dbReference type="PROSITE" id="PS50835"/>
    </source>
</evidence>
<dbReference type="FunFam" id="2.60.40.10:FF:000328">
    <property type="entry name" value="CLUMA_CG000981, isoform A"/>
    <property type="match status" value="1"/>
</dbReference>
<evidence type="ECO:0000313" key="10">
    <source>
        <dbReference type="EMBL" id="KAK0171224.1"/>
    </source>
</evidence>
<dbReference type="Proteomes" id="UP001168990">
    <property type="component" value="Unassembled WGS sequence"/>
</dbReference>
<dbReference type="Gene3D" id="2.60.40.10">
    <property type="entry name" value="Immunoglobulins"/>
    <property type="match status" value="3"/>
</dbReference>
<reference evidence="10" key="2">
    <citation type="submission" date="2023-03" db="EMBL/GenBank/DDBJ databases">
        <authorList>
            <person name="Inwood S.N."/>
            <person name="Skelly J.G."/>
            <person name="Guhlin J."/>
            <person name="Harrop T.W.R."/>
            <person name="Goldson S.G."/>
            <person name="Dearden P.K."/>
        </authorList>
    </citation>
    <scope>NUCLEOTIDE SEQUENCE</scope>
    <source>
        <strain evidence="10">Irish</strain>
        <tissue evidence="10">Whole body</tissue>
    </source>
</reference>
<keyword evidence="11" id="KW-1185">Reference proteome</keyword>
<dbReference type="Pfam" id="PF13927">
    <property type="entry name" value="Ig_3"/>
    <property type="match status" value="1"/>
</dbReference>
<evidence type="ECO:0000256" key="7">
    <source>
        <dbReference type="ARBA" id="ARBA00023180"/>
    </source>
</evidence>
<organism evidence="10 11">
    <name type="scientific">Microctonus aethiopoides</name>
    <dbReference type="NCBI Taxonomy" id="144406"/>
    <lineage>
        <taxon>Eukaryota</taxon>
        <taxon>Metazoa</taxon>
        <taxon>Ecdysozoa</taxon>
        <taxon>Arthropoda</taxon>
        <taxon>Hexapoda</taxon>
        <taxon>Insecta</taxon>
        <taxon>Pterygota</taxon>
        <taxon>Neoptera</taxon>
        <taxon>Endopterygota</taxon>
        <taxon>Hymenoptera</taxon>
        <taxon>Apocrita</taxon>
        <taxon>Ichneumonoidea</taxon>
        <taxon>Braconidae</taxon>
        <taxon>Euphorinae</taxon>
        <taxon>Microctonus</taxon>
    </lineage>
</organism>
<dbReference type="PROSITE" id="PS50835">
    <property type="entry name" value="IG_LIKE"/>
    <property type="match status" value="2"/>
</dbReference>
<evidence type="ECO:0000256" key="4">
    <source>
        <dbReference type="ARBA" id="ARBA00022737"/>
    </source>
</evidence>
<evidence type="ECO:0000256" key="3">
    <source>
        <dbReference type="ARBA" id="ARBA00022729"/>
    </source>
</evidence>
<dbReference type="InterPro" id="IPR013783">
    <property type="entry name" value="Ig-like_fold"/>
</dbReference>
<evidence type="ECO:0000313" key="11">
    <source>
        <dbReference type="Proteomes" id="UP001168990"/>
    </source>
</evidence>
<dbReference type="GO" id="GO:0043005">
    <property type="term" value="C:neuron projection"/>
    <property type="evidence" value="ECO:0007669"/>
    <property type="project" value="TreeGrafter"/>
</dbReference>
<dbReference type="InterPro" id="IPR051170">
    <property type="entry name" value="Neural/epithelial_adhesion"/>
</dbReference>
<evidence type="ECO:0000256" key="6">
    <source>
        <dbReference type="ARBA" id="ARBA00023157"/>
    </source>
</evidence>
<dbReference type="InterPro" id="IPR036179">
    <property type="entry name" value="Ig-like_dom_sf"/>
</dbReference>
<dbReference type="Pfam" id="PF07679">
    <property type="entry name" value="I-set"/>
    <property type="match status" value="1"/>
</dbReference>
<keyword evidence="4" id="KW-0677">Repeat</keyword>